<reference evidence="2 3" key="1">
    <citation type="journal article" date="2013" name="Int. J. Syst. Evol. Microbiol.">
        <title>Ilumatobacter nonamiense sp. nov. and Ilumatobacter coccineum sp. nov., isolated from seashore sand.</title>
        <authorList>
            <person name="Matsumoto A."/>
            <person name="Kasai H."/>
            <person name="Matsuo Y."/>
            <person name="Shizuri Y."/>
            <person name="Ichikawa N."/>
            <person name="Fujita N."/>
            <person name="Omura S."/>
            <person name="Takahashi Y."/>
        </authorList>
    </citation>
    <scope>NUCLEOTIDE SEQUENCE [LARGE SCALE GENOMIC DNA]</scope>
    <source>
        <strain evidence="3">NBRC 103263 / KCTC 29153 / YM16-304</strain>
    </source>
</reference>
<sequence>MISDLLGFLVLQWQQVTFGERSSQIERVSNREPVGQKHLGSSHGHEFSSRDKGMIATHRSDKPDGWVEHDRGRIAARTPHQDPSKTAADRDRSNCSDDLGRTTTGCGVDRCEPLSLHLWVGYWKHAPRNNQRRLHDTAKTTSAARWRPAEPRGLVCMI</sequence>
<gene>
    <name evidence="2" type="ORF">YM304_12400</name>
</gene>
<dbReference type="Proteomes" id="UP000011863">
    <property type="component" value="Chromosome"/>
</dbReference>
<organism evidence="2 3">
    <name type="scientific">Ilumatobacter coccineus (strain NBRC 103263 / KCTC 29153 / YM16-304)</name>
    <dbReference type="NCBI Taxonomy" id="1313172"/>
    <lineage>
        <taxon>Bacteria</taxon>
        <taxon>Bacillati</taxon>
        <taxon>Actinomycetota</taxon>
        <taxon>Acidimicrobiia</taxon>
        <taxon>Acidimicrobiales</taxon>
        <taxon>Ilumatobacteraceae</taxon>
        <taxon>Ilumatobacter</taxon>
    </lineage>
</organism>
<proteinExistence type="predicted"/>
<name>A0A6C7DZM4_ILUCY</name>
<dbReference type="AlphaFoldDB" id="A0A6C7DZM4"/>
<dbReference type="EMBL" id="AP012057">
    <property type="protein sequence ID" value="BAN01554.1"/>
    <property type="molecule type" value="Genomic_DNA"/>
</dbReference>
<feature type="compositionally biased region" description="Basic and acidic residues" evidence="1">
    <location>
        <begin position="43"/>
        <end position="99"/>
    </location>
</feature>
<evidence type="ECO:0000313" key="3">
    <source>
        <dbReference type="Proteomes" id="UP000011863"/>
    </source>
</evidence>
<protein>
    <submittedName>
        <fullName evidence="2">Uncharacterized protein</fullName>
    </submittedName>
</protein>
<feature type="region of interest" description="Disordered" evidence="1">
    <location>
        <begin position="27"/>
        <end position="99"/>
    </location>
</feature>
<keyword evidence="3" id="KW-1185">Reference proteome</keyword>
<accession>A0A6C7DZM4</accession>
<evidence type="ECO:0000313" key="2">
    <source>
        <dbReference type="EMBL" id="BAN01554.1"/>
    </source>
</evidence>
<dbReference type="KEGG" id="aym:YM304_12400"/>
<evidence type="ECO:0000256" key="1">
    <source>
        <dbReference type="SAM" id="MobiDB-lite"/>
    </source>
</evidence>